<feature type="signal peptide" evidence="2">
    <location>
        <begin position="1"/>
        <end position="42"/>
    </location>
</feature>
<evidence type="ECO:0000256" key="2">
    <source>
        <dbReference type="SAM" id="SignalP"/>
    </source>
</evidence>
<reference evidence="4" key="3">
    <citation type="submission" date="2025-09" db="UniProtKB">
        <authorList>
            <consortium name="Ensembl"/>
        </authorList>
    </citation>
    <scope>IDENTIFICATION</scope>
</reference>
<dbReference type="GO" id="GO:0005615">
    <property type="term" value="C:extracellular space"/>
    <property type="evidence" value="ECO:0007669"/>
    <property type="project" value="TreeGrafter"/>
</dbReference>
<dbReference type="CDD" id="cd00087">
    <property type="entry name" value="FReD"/>
    <property type="match status" value="1"/>
</dbReference>
<feature type="chain" id="PRO_5025469361" evidence="2">
    <location>
        <begin position="43"/>
        <end position="262"/>
    </location>
</feature>
<accession>A0A672FMT1</accession>
<dbReference type="NCBIfam" id="NF040941">
    <property type="entry name" value="GGGWT_bact"/>
    <property type="match status" value="1"/>
</dbReference>
<evidence type="ECO:0000256" key="1">
    <source>
        <dbReference type="ARBA" id="ARBA00023157"/>
    </source>
</evidence>
<evidence type="ECO:0000313" key="5">
    <source>
        <dbReference type="Proteomes" id="UP000472267"/>
    </source>
</evidence>
<dbReference type="InParanoid" id="A0A672FMT1"/>
<proteinExistence type="predicted"/>
<dbReference type="FunCoup" id="A0A672FMT1">
    <property type="interactions" value="343"/>
</dbReference>
<keyword evidence="2" id="KW-0732">Signal</keyword>
<dbReference type="Gene3D" id="3.90.215.10">
    <property type="entry name" value="Gamma Fibrinogen, chain A, domain 1"/>
    <property type="match status" value="1"/>
</dbReference>
<dbReference type="SUPFAM" id="SSF56496">
    <property type="entry name" value="Fibrinogen C-terminal domain-like"/>
    <property type="match status" value="1"/>
</dbReference>
<keyword evidence="5" id="KW-1185">Reference proteome</keyword>
<evidence type="ECO:0000259" key="3">
    <source>
        <dbReference type="PROSITE" id="PS51406"/>
    </source>
</evidence>
<dbReference type="AlphaFoldDB" id="A0A672FMT1"/>
<feature type="domain" description="Fibrinogen C-terminal" evidence="3">
    <location>
        <begin position="46"/>
        <end position="262"/>
    </location>
</feature>
<dbReference type="GO" id="GO:0048251">
    <property type="term" value="P:elastic fiber assembly"/>
    <property type="evidence" value="ECO:0007669"/>
    <property type="project" value="TreeGrafter"/>
</dbReference>
<dbReference type="PANTHER" id="PTHR19143:SF225">
    <property type="entry name" value="MICROFIBRIL-ASSOCIATED GLYCOPROTEIN 4"/>
    <property type="match status" value="1"/>
</dbReference>
<sequence>MFFFFSVKGPQIGSYKIKAPPLFQQPSLHLLLLLLPPLLTSSCPPPPPPPLHVDCKEIHDADVSLPSGVYTIYPTASGVFCEMKDFDGGWTVFQRRMDGSVNFYRPWDLYKEGFGNAEGEYWLGLEHLFNLTNGKDYQLVVDMEDFEGNRSHAYYSVFSVDSESDGYRLNVSGFVGKEKDSLKRHNGQKFSTFDRDQDNSEESCARKFMGAFWYNNCLHANPNGLYLWGSHDTLFAGGMEWYHWKGFNYSLKGIRMMIRPKQ</sequence>
<dbReference type="InterPro" id="IPR036056">
    <property type="entry name" value="Fibrinogen-like_C"/>
</dbReference>
<dbReference type="OMA" id="MIRPVNL"/>
<keyword evidence="1" id="KW-1015">Disulfide bond</keyword>
<protein>
    <submittedName>
        <fullName evidence="4">Microfibril-associated glycoprotein 4-like</fullName>
    </submittedName>
</protein>
<dbReference type="Proteomes" id="UP000472267">
    <property type="component" value="Chromosome 8"/>
</dbReference>
<name>A0A672FMT1_SALFA</name>
<dbReference type="Pfam" id="PF00147">
    <property type="entry name" value="Fibrinogen_C"/>
    <property type="match status" value="1"/>
</dbReference>
<dbReference type="FunFam" id="3.90.215.10:FF:000001">
    <property type="entry name" value="Tenascin isoform 1"/>
    <property type="match status" value="1"/>
</dbReference>
<dbReference type="Ensembl" id="ENSSFAT00005008337.1">
    <property type="protein sequence ID" value="ENSSFAP00005007938.1"/>
    <property type="gene ID" value="ENSSFAG00005004658.1"/>
</dbReference>
<reference evidence="4" key="2">
    <citation type="submission" date="2025-08" db="UniProtKB">
        <authorList>
            <consortium name="Ensembl"/>
        </authorList>
    </citation>
    <scope>IDENTIFICATION</scope>
</reference>
<dbReference type="PANTHER" id="PTHR19143">
    <property type="entry name" value="FIBRINOGEN/TENASCIN/ANGIOPOEITIN"/>
    <property type="match status" value="1"/>
</dbReference>
<dbReference type="InterPro" id="IPR002181">
    <property type="entry name" value="Fibrinogen_a/b/g_C_dom"/>
</dbReference>
<dbReference type="PROSITE" id="PS51406">
    <property type="entry name" value="FIBRINOGEN_C_2"/>
    <property type="match status" value="1"/>
</dbReference>
<dbReference type="InterPro" id="IPR014716">
    <property type="entry name" value="Fibrinogen_a/b/g_C_1"/>
</dbReference>
<dbReference type="InterPro" id="IPR050373">
    <property type="entry name" value="Fibrinogen_C-term_domain"/>
</dbReference>
<dbReference type="SMART" id="SM00186">
    <property type="entry name" value="FBG"/>
    <property type="match status" value="1"/>
</dbReference>
<evidence type="ECO:0000313" key="4">
    <source>
        <dbReference type="Ensembl" id="ENSSFAP00005007938.1"/>
    </source>
</evidence>
<organism evidence="4 5">
    <name type="scientific">Salarias fasciatus</name>
    <name type="common">Jewelled blenny</name>
    <name type="synonym">Blennius fasciatus</name>
    <dbReference type="NCBI Taxonomy" id="181472"/>
    <lineage>
        <taxon>Eukaryota</taxon>
        <taxon>Metazoa</taxon>
        <taxon>Chordata</taxon>
        <taxon>Craniata</taxon>
        <taxon>Vertebrata</taxon>
        <taxon>Euteleostomi</taxon>
        <taxon>Actinopterygii</taxon>
        <taxon>Neopterygii</taxon>
        <taxon>Teleostei</taxon>
        <taxon>Neoteleostei</taxon>
        <taxon>Acanthomorphata</taxon>
        <taxon>Ovalentaria</taxon>
        <taxon>Blenniimorphae</taxon>
        <taxon>Blenniiformes</taxon>
        <taxon>Blennioidei</taxon>
        <taxon>Blenniidae</taxon>
        <taxon>Salariinae</taxon>
        <taxon>Salarias</taxon>
    </lineage>
</organism>
<gene>
    <name evidence="4" type="primary">LOC115393297</name>
</gene>
<reference evidence="4" key="1">
    <citation type="submission" date="2019-06" db="EMBL/GenBank/DDBJ databases">
        <authorList>
            <consortium name="Wellcome Sanger Institute Data Sharing"/>
        </authorList>
    </citation>
    <scope>NUCLEOTIDE SEQUENCE [LARGE SCALE GENOMIC DNA]</scope>
</reference>